<feature type="transmembrane region" description="Helical" evidence="5">
    <location>
        <begin position="187"/>
        <end position="212"/>
    </location>
</feature>
<reference evidence="7 8" key="1">
    <citation type="submission" date="2019-08" db="EMBL/GenBank/DDBJ databases">
        <title>Seonamhaeicola sediminis sp. nov., isolated from marine sediment.</title>
        <authorList>
            <person name="Cao W.R."/>
        </authorList>
    </citation>
    <scope>NUCLEOTIDE SEQUENCE [LARGE SCALE GENOMIC DNA]</scope>
    <source>
        <strain evidence="7 8">1505</strain>
    </source>
</reference>
<dbReference type="GO" id="GO:0016874">
    <property type="term" value="F:ligase activity"/>
    <property type="evidence" value="ECO:0007669"/>
    <property type="project" value="UniProtKB-KW"/>
</dbReference>
<gene>
    <name evidence="7" type="ORF">FUA22_11350</name>
</gene>
<feature type="transmembrane region" description="Helical" evidence="5">
    <location>
        <begin position="144"/>
        <end position="167"/>
    </location>
</feature>
<protein>
    <submittedName>
        <fullName evidence="7">O-antigen ligase family protein</fullName>
    </submittedName>
</protein>
<keyword evidence="4 5" id="KW-0472">Membrane</keyword>
<evidence type="ECO:0000313" key="7">
    <source>
        <dbReference type="EMBL" id="TXG37153.1"/>
    </source>
</evidence>
<evidence type="ECO:0000259" key="6">
    <source>
        <dbReference type="Pfam" id="PF04932"/>
    </source>
</evidence>
<dbReference type="PANTHER" id="PTHR37422:SF13">
    <property type="entry name" value="LIPOPOLYSACCHARIDE BIOSYNTHESIS PROTEIN PA4999-RELATED"/>
    <property type="match status" value="1"/>
</dbReference>
<evidence type="ECO:0000256" key="2">
    <source>
        <dbReference type="ARBA" id="ARBA00022692"/>
    </source>
</evidence>
<sequence>MHRILRIKFDEFFLGIILLTVPFSNDFNSKIIIISVLFFLYKNVKNNSWQNLKFFWISFMLFGVQFLSFLNSSNFYEASKKMVLFIPFIAFPFLFSSLFEKKVNIYIIFSFLLYGSLLIILYAWAGVLYEVFVLNQKFDYGRGLALFLKYAPHHVYLSIFILITIYSNIKGVAKYNLREANLFVIPILYFMIFFLGSRLGVLIAILLLPYLLYRELKKRYSKNIIKRVFVLFLMITILGFFNKFTREKVLFTFYEIVDISTVDKFTNKKPFDGVGFRAAIWKSSVQAIKESPFFGYGIGDAQYVLNSKYSNNSTYDVIGMNSHNQYLQFMVYYGVILFLIIMASLFYIIKRIIKIKDLFLFYVWFVLLSFCFTESILNRQWGVVLFAFCLNISIYKLYENQIPN</sequence>
<dbReference type="PANTHER" id="PTHR37422">
    <property type="entry name" value="TEICHURONIC ACID BIOSYNTHESIS PROTEIN TUAE"/>
    <property type="match status" value="1"/>
</dbReference>
<feature type="transmembrane region" description="Helical" evidence="5">
    <location>
        <begin position="105"/>
        <end position="132"/>
    </location>
</feature>
<evidence type="ECO:0000256" key="5">
    <source>
        <dbReference type="SAM" id="Phobius"/>
    </source>
</evidence>
<keyword evidence="2 5" id="KW-0812">Transmembrane</keyword>
<dbReference type="Pfam" id="PF04932">
    <property type="entry name" value="Wzy_C"/>
    <property type="match status" value="1"/>
</dbReference>
<dbReference type="OrthoDB" id="1631746at2"/>
<comment type="caution">
    <text evidence="7">The sequence shown here is derived from an EMBL/GenBank/DDBJ whole genome shotgun (WGS) entry which is preliminary data.</text>
</comment>
<evidence type="ECO:0000256" key="1">
    <source>
        <dbReference type="ARBA" id="ARBA00004141"/>
    </source>
</evidence>
<keyword evidence="8" id="KW-1185">Reference proteome</keyword>
<dbReference type="AlphaFoldDB" id="A0A5C7GI14"/>
<feature type="transmembrane region" description="Helical" evidence="5">
    <location>
        <begin position="82"/>
        <end position="99"/>
    </location>
</feature>
<organism evidence="7 8">
    <name type="scientific">Seonamhaeicola maritimus</name>
    <dbReference type="NCBI Taxonomy" id="2591822"/>
    <lineage>
        <taxon>Bacteria</taxon>
        <taxon>Pseudomonadati</taxon>
        <taxon>Bacteroidota</taxon>
        <taxon>Flavobacteriia</taxon>
        <taxon>Flavobacteriales</taxon>
        <taxon>Flavobacteriaceae</taxon>
    </lineage>
</organism>
<dbReference type="InterPro" id="IPR007016">
    <property type="entry name" value="O-antigen_ligase-rel_domated"/>
</dbReference>
<feature type="transmembrane region" description="Helical" evidence="5">
    <location>
        <begin position="381"/>
        <end position="398"/>
    </location>
</feature>
<name>A0A5C7GI14_9FLAO</name>
<dbReference type="EMBL" id="VRKQ01000010">
    <property type="protein sequence ID" value="TXG37153.1"/>
    <property type="molecule type" value="Genomic_DNA"/>
</dbReference>
<feature type="transmembrane region" description="Helical" evidence="5">
    <location>
        <begin position="358"/>
        <end position="375"/>
    </location>
</feature>
<keyword evidence="3 5" id="KW-1133">Transmembrane helix</keyword>
<dbReference type="Proteomes" id="UP000321080">
    <property type="component" value="Unassembled WGS sequence"/>
</dbReference>
<feature type="transmembrane region" description="Helical" evidence="5">
    <location>
        <begin position="53"/>
        <end position="70"/>
    </location>
</feature>
<evidence type="ECO:0000313" key="8">
    <source>
        <dbReference type="Proteomes" id="UP000321080"/>
    </source>
</evidence>
<evidence type="ECO:0000256" key="4">
    <source>
        <dbReference type="ARBA" id="ARBA00023136"/>
    </source>
</evidence>
<feature type="domain" description="O-antigen ligase-related" evidence="6">
    <location>
        <begin position="187"/>
        <end position="341"/>
    </location>
</feature>
<proteinExistence type="predicted"/>
<feature type="transmembrane region" description="Helical" evidence="5">
    <location>
        <begin position="224"/>
        <end position="241"/>
    </location>
</feature>
<keyword evidence="7" id="KW-0436">Ligase</keyword>
<dbReference type="GO" id="GO:0016020">
    <property type="term" value="C:membrane"/>
    <property type="evidence" value="ECO:0007669"/>
    <property type="project" value="UniProtKB-SubCell"/>
</dbReference>
<comment type="subcellular location">
    <subcellularLocation>
        <location evidence="1">Membrane</location>
        <topology evidence="1">Multi-pass membrane protein</topology>
    </subcellularLocation>
</comment>
<dbReference type="InterPro" id="IPR051533">
    <property type="entry name" value="WaaL-like"/>
</dbReference>
<evidence type="ECO:0000256" key="3">
    <source>
        <dbReference type="ARBA" id="ARBA00022989"/>
    </source>
</evidence>
<feature type="transmembrane region" description="Helical" evidence="5">
    <location>
        <begin position="12"/>
        <end position="41"/>
    </location>
</feature>
<accession>A0A5C7GI14</accession>
<feature type="transmembrane region" description="Helical" evidence="5">
    <location>
        <begin position="330"/>
        <end position="349"/>
    </location>
</feature>